<dbReference type="InterPro" id="IPR023090">
    <property type="entry name" value="UPF0702_alpha/beta_dom_sf"/>
</dbReference>
<evidence type="ECO:0000256" key="2">
    <source>
        <dbReference type="ARBA" id="ARBA00006448"/>
    </source>
</evidence>
<keyword evidence="10" id="KW-1185">Reference proteome</keyword>
<dbReference type="AlphaFoldDB" id="A0A1G8F1B9"/>
<evidence type="ECO:0000313" key="9">
    <source>
        <dbReference type="EMBL" id="SDH75877.1"/>
    </source>
</evidence>
<dbReference type="Proteomes" id="UP000198656">
    <property type="component" value="Unassembled WGS sequence"/>
</dbReference>
<dbReference type="OrthoDB" id="1682423at2"/>
<dbReference type="STRING" id="1121419.SAMN05443529_11869"/>
<dbReference type="InterPro" id="IPR007353">
    <property type="entry name" value="DUF421"/>
</dbReference>
<keyword evidence="4 7" id="KW-0812">Transmembrane</keyword>
<dbReference type="GO" id="GO:0005886">
    <property type="term" value="C:plasma membrane"/>
    <property type="evidence" value="ECO:0007669"/>
    <property type="project" value="UniProtKB-SubCell"/>
</dbReference>
<dbReference type="PANTHER" id="PTHR34582:SF6">
    <property type="entry name" value="UPF0702 TRANSMEMBRANE PROTEIN YCAP"/>
    <property type="match status" value="1"/>
</dbReference>
<feature type="domain" description="YetF C-terminal" evidence="8">
    <location>
        <begin position="79"/>
        <end position="211"/>
    </location>
</feature>
<name>A0A1G8F1B9_9FIRM</name>
<dbReference type="EMBL" id="FNCP01000018">
    <property type="protein sequence ID" value="SDH75877.1"/>
    <property type="molecule type" value="Genomic_DNA"/>
</dbReference>
<evidence type="ECO:0000256" key="3">
    <source>
        <dbReference type="ARBA" id="ARBA00022475"/>
    </source>
</evidence>
<dbReference type="RefSeq" id="WP_092334546.1">
    <property type="nucleotide sequence ID" value="NZ_FNCP01000018.1"/>
</dbReference>
<gene>
    <name evidence="9" type="ORF">SAMN05443529_11869</name>
</gene>
<protein>
    <submittedName>
        <fullName evidence="9">Uncharacterized membrane protein YcaP, DUF421 family</fullName>
    </submittedName>
</protein>
<evidence type="ECO:0000313" key="10">
    <source>
        <dbReference type="Proteomes" id="UP000198656"/>
    </source>
</evidence>
<keyword evidence="3" id="KW-1003">Cell membrane</keyword>
<evidence type="ECO:0000256" key="6">
    <source>
        <dbReference type="ARBA" id="ARBA00023136"/>
    </source>
</evidence>
<feature type="transmembrane region" description="Helical" evidence="7">
    <location>
        <begin position="6"/>
        <end position="23"/>
    </location>
</feature>
<reference evidence="10" key="1">
    <citation type="submission" date="2016-10" db="EMBL/GenBank/DDBJ databases">
        <authorList>
            <person name="Varghese N."/>
            <person name="Submissions S."/>
        </authorList>
    </citation>
    <scope>NUCLEOTIDE SEQUENCE [LARGE SCALE GENOMIC DNA]</scope>
    <source>
        <strain evidence="10">DSM 8344</strain>
    </source>
</reference>
<evidence type="ECO:0000256" key="5">
    <source>
        <dbReference type="ARBA" id="ARBA00022989"/>
    </source>
</evidence>
<dbReference type="PANTHER" id="PTHR34582">
    <property type="entry name" value="UPF0702 TRANSMEMBRANE PROTEIN YCAP"/>
    <property type="match status" value="1"/>
</dbReference>
<accession>A0A1G8F1B9</accession>
<evidence type="ECO:0000256" key="4">
    <source>
        <dbReference type="ARBA" id="ARBA00022692"/>
    </source>
</evidence>
<keyword evidence="5 7" id="KW-1133">Transmembrane helix</keyword>
<evidence type="ECO:0000256" key="7">
    <source>
        <dbReference type="SAM" id="Phobius"/>
    </source>
</evidence>
<evidence type="ECO:0000256" key="1">
    <source>
        <dbReference type="ARBA" id="ARBA00004651"/>
    </source>
</evidence>
<organism evidence="9 10">
    <name type="scientific">Desulfosporosinus hippei DSM 8344</name>
    <dbReference type="NCBI Taxonomy" id="1121419"/>
    <lineage>
        <taxon>Bacteria</taxon>
        <taxon>Bacillati</taxon>
        <taxon>Bacillota</taxon>
        <taxon>Clostridia</taxon>
        <taxon>Eubacteriales</taxon>
        <taxon>Desulfitobacteriaceae</taxon>
        <taxon>Desulfosporosinus</taxon>
    </lineage>
</organism>
<keyword evidence="6 7" id="KW-0472">Membrane</keyword>
<dbReference type="Pfam" id="PF04239">
    <property type="entry name" value="DUF421"/>
    <property type="match status" value="1"/>
</dbReference>
<feature type="transmembrane region" description="Helical" evidence="7">
    <location>
        <begin position="54"/>
        <end position="76"/>
    </location>
</feature>
<evidence type="ECO:0000259" key="8">
    <source>
        <dbReference type="Pfam" id="PF04239"/>
    </source>
</evidence>
<sequence length="237" mass="26748">MLIVVVRTLILYLVVIIALRLMGKREIGQLQPFELVVILMISELAAVPSENIGVPLLSGIIPILVLLSASLTLAWISLKSETARDIICGKPSILIDRGKISETELRRNCYNMSDLLEELRLNDIPNIADVEYAILENNGQVSVMPKVQKRPIIPDDLKITPPYEGLPLTLIIDGKLKRDNLERSDKDLEWLMRELKKHKLDKIEDVLIASLDSSGKLFIQEKESQKKKKVKPLQTQV</sequence>
<comment type="subcellular location">
    <subcellularLocation>
        <location evidence="1">Cell membrane</location>
        <topology evidence="1">Multi-pass membrane protein</topology>
    </subcellularLocation>
</comment>
<dbReference type="Gene3D" id="3.30.240.20">
    <property type="entry name" value="bsu07140 like domains"/>
    <property type="match status" value="2"/>
</dbReference>
<comment type="similarity">
    <text evidence="2">Belongs to the UPF0702 family.</text>
</comment>
<proteinExistence type="inferred from homology"/>